<proteinExistence type="predicted"/>
<dbReference type="Pfam" id="PF22785">
    <property type="entry name" value="Tc-R-P"/>
    <property type="match status" value="1"/>
</dbReference>
<dbReference type="Gene3D" id="3.90.190.10">
    <property type="entry name" value="Protein tyrosine phosphatase superfamily"/>
    <property type="match status" value="1"/>
</dbReference>
<accession>A0A381YWF5</accession>
<dbReference type="PANTHER" id="PTHR23339">
    <property type="entry name" value="TYROSINE SPECIFIC PROTEIN PHOSPHATASE AND DUAL SPECIFICITY PROTEIN PHOSPHATASE"/>
    <property type="match status" value="1"/>
</dbReference>
<dbReference type="SUPFAM" id="SSF52799">
    <property type="entry name" value="(Phosphotyrosine protein) phosphatases II"/>
    <property type="match status" value="1"/>
</dbReference>
<dbReference type="InterPro" id="IPR016130">
    <property type="entry name" value="Tyr_Pase_AS"/>
</dbReference>
<protein>
    <recommendedName>
        <fullName evidence="1">Tyrosine specific protein phosphatases domain-containing protein</fullName>
    </recommendedName>
</protein>
<name>A0A381YWF5_9ZZZZ</name>
<sequence>MVQTYPLAPDGLPGPTGRSYWVVEGRFAAGAYPGKKGRRELEQVPEVIKQLLDAGIDRFVNLTQDYPGGTDRHLTHYDSHVEPHAEVGRYPIRDVYIPTEELMVEILDAVDNDLAAGHNIYVHCWGGVGRTGTVVGCWLIRHGYATAADVLEVISDLRIGDAGRGPNAGRGETRESPETLEQFDFVVGWEQGR</sequence>
<organism evidence="2">
    <name type="scientific">marine metagenome</name>
    <dbReference type="NCBI Taxonomy" id="408172"/>
    <lineage>
        <taxon>unclassified sequences</taxon>
        <taxon>metagenomes</taxon>
        <taxon>ecological metagenomes</taxon>
    </lineage>
</organism>
<dbReference type="PROSITE" id="PS50056">
    <property type="entry name" value="TYR_PHOSPHATASE_2"/>
    <property type="match status" value="1"/>
</dbReference>
<dbReference type="EMBL" id="UINC01019222">
    <property type="protein sequence ID" value="SVA81289.1"/>
    <property type="molecule type" value="Genomic_DNA"/>
</dbReference>
<feature type="domain" description="Tyrosine specific protein phosphatases" evidence="1">
    <location>
        <begin position="101"/>
        <end position="158"/>
    </location>
</feature>
<evidence type="ECO:0000313" key="2">
    <source>
        <dbReference type="EMBL" id="SVA81289.1"/>
    </source>
</evidence>
<dbReference type="PROSITE" id="PS00383">
    <property type="entry name" value="TYR_PHOSPHATASE_1"/>
    <property type="match status" value="1"/>
</dbReference>
<evidence type="ECO:0000259" key="1">
    <source>
        <dbReference type="PROSITE" id="PS50056"/>
    </source>
</evidence>
<gene>
    <name evidence="2" type="ORF">METZ01_LOCUS134143</name>
</gene>
<dbReference type="AlphaFoldDB" id="A0A381YWF5"/>
<dbReference type="InterPro" id="IPR029021">
    <property type="entry name" value="Prot-tyrosine_phosphatase-like"/>
</dbReference>
<dbReference type="InterPro" id="IPR050561">
    <property type="entry name" value="PTP"/>
</dbReference>
<reference evidence="2" key="1">
    <citation type="submission" date="2018-05" db="EMBL/GenBank/DDBJ databases">
        <authorList>
            <person name="Lanie J.A."/>
            <person name="Ng W.-L."/>
            <person name="Kazmierczak K.M."/>
            <person name="Andrzejewski T.M."/>
            <person name="Davidsen T.M."/>
            <person name="Wayne K.J."/>
            <person name="Tettelin H."/>
            <person name="Glass J.I."/>
            <person name="Rusch D."/>
            <person name="Podicherti R."/>
            <person name="Tsui H.-C.T."/>
            <person name="Winkler M.E."/>
        </authorList>
    </citation>
    <scope>NUCLEOTIDE SEQUENCE</scope>
</reference>
<dbReference type="InterPro" id="IPR000387">
    <property type="entry name" value="Tyr_Pase_dom"/>
</dbReference>